<reference evidence="1 2" key="1">
    <citation type="journal article" date="2012" name="Proc. Natl. Acad. Sci. U.S.A.">
        <title>Comparative genomics of Ceriporiopsis subvermispora and Phanerochaete chrysosporium provide insight into selective ligninolysis.</title>
        <authorList>
            <person name="Fernandez-Fueyo E."/>
            <person name="Ruiz-Duenas F.J."/>
            <person name="Ferreira P."/>
            <person name="Floudas D."/>
            <person name="Hibbett D.S."/>
            <person name="Canessa P."/>
            <person name="Larrondo L.F."/>
            <person name="James T.Y."/>
            <person name="Seelenfreund D."/>
            <person name="Lobos S."/>
            <person name="Polanco R."/>
            <person name="Tello M."/>
            <person name="Honda Y."/>
            <person name="Watanabe T."/>
            <person name="Watanabe T."/>
            <person name="Ryu J.S."/>
            <person name="Kubicek C.P."/>
            <person name="Schmoll M."/>
            <person name="Gaskell J."/>
            <person name="Hammel K.E."/>
            <person name="St John F.J."/>
            <person name="Vanden Wymelenberg A."/>
            <person name="Sabat G."/>
            <person name="Splinter BonDurant S."/>
            <person name="Syed K."/>
            <person name="Yadav J.S."/>
            <person name="Doddapaneni H."/>
            <person name="Subramanian V."/>
            <person name="Lavin J.L."/>
            <person name="Oguiza J.A."/>
            <person name="Perez G."/>
            <person name="Pisabarro A.G."/>
            <person name="Ramirez L."/>
            <person name="Santoyo F."/>
            <person name="Master E."/>
            <person name="Coutinho P.M."/>
            <person name="Henrissat B."/>
            <person name="Lombard V."/>
            <person name="Magnuson J.K."/>
            <person name="Kuees U."/>
            <person name="Hori C."/>
            <person name="Igarashi K."/>
            <person name="Samejima M."/>
            <person name="Held B.W."/>
            <person name="Barry K.W."/>
            <person name="LaButti K.M."/>
            <person name="Lapidus A."/>
            <person name="Lindquist E.A."/>
            <person name="Lucas S.M."/>
            <person name="Riley R."/>
            <person name="Salamov A.A."/>
            <person name="Hoffmeister D."/>
            <person name="Schwenk D."/>
            <person name="Hadar Y."/>
            <person name="Yarden O."/>
            <person name="de Vries R.P."/>
            <person name="Wiebenga A."/>
            <person name="Stenlid J."/>
            <person name="Eastwood D."/>
            <person name="Grigoriev I.V."/>
            <person name="Berka R.M."/>
            <person name="Blanchette R.A."/>
            <person name="Kersten P."/>
            <person name="Martinez A.T."/>
            <person name="Vicuna R."/>
            <person name="Cullen D."/>
        </authorList>
    </citation>
    <scope>NUCLEOTIDE SEQUENCE [LARGE SCALE GENOMIC DNA]</scope>
    <source>
        <strain evidence="1 2">B</strain>
    </source>
</reference>
<dbReference type="Proteomes" id="UP000016930">
    <property type="component" value="Unassembled WGS sequence"/>
</dbReference>
<accession>M2P8D7</accession>
<proteinExistence type="predicted"/>
<organism evidence="1 2">
    <name type="scientific">Ceriporiopsis subvermispora (strain B)</name>
    <name type="common">White-rot fungus</name>
    <name type="synonym">Gelatoporia subvermispora</name>
    <dbReference type="NCBI Taxonomy" id="914234"/>
    <lineage>
        <taxon>Eukaryota</taxon>
        <taxon>Fungi</taxon>
        <taxon>Dikarya</taxon>
        <taxon>Basidiomycota</taxon>
        <taxon>Agaricomycotina</taxon>
        <taxon>Agaricomycetes</taxon>
        <taxon>Polyporales</taxon>
        <taxon>Gelatoporiaceae</taxon>
        <taxon>Gelatoporia</taxon>
    </lineage>
</organism>
<evidence type="ECO:0000313" key="1">
    <source>
        <dbReference type="EMBL" id="EMD31644.1"/>
    </source>
</evidence>
<name>M2P8D7_CERS8</name>
<evidence type="ECO:0000313" key="2">
    <source>
        <dbReference type="Proteomes" id="UP000016930"/>
    </source>
</evidence>
<sequence>MCPAARPRQIRASSVHLASGLISRTPKSLLRPTITLVSCTWNLPSGPTAIAVVIICAHVKSIDVTSATCPLIFAQPVIQLASAEYFGGESFGYKTGNARH</sequence>
<keyword evidence="2" id="KW-1185">Reference proteome</keyword>
<protein>
    <submittedName>
        <fullName evidence="1">Uncharacterized protein</fullName>
    </submittedName>
</protein>
<dbReference type="EMBL" id="KB445816">
    <property type="protein sequence ID" value="EMD31644.1"/>
    <property type="molecule type" value="Genomic_DNA"/>
</dbReference>
<dbReference type="HOGENOM" id="CLU_2305749_0_0_1"/>
<dbReference type="AlphaFoldDB" id="M2P8D7"/>
<gene>
    <name evidence="1" type="ORF">CERSUDRAFT_88750</name>
</gene>